<feature type="domain" description="Cytochrome c" evidence="7">
    <location>
        <begin position="229"/>
        <end position="352"/>
    </location>
</feature>
<dbReference type="SUPFAM" id="SSF46626">
    <property type="entry name" value="Cytochrome c"/>
    <property type="match status" value="2"/>
</dbReference>
<dbReference type="RefSeq" id="WP_145064751.1">
    <property type="nucleotide sequence ID" value="NZ_CP036287.1"/>
</dbReference>
<dbReference type="KEGG" id="pbap:Pla133_20300"/>
<gene>
    <name evidence="8" type="primary">ccp_2</name>
    <name evidence="8" type="ORF">Pla133_20300</name>
</gene>
<feature type="domain" description="Cytochrome c" evidence="7">
    <location>
        <begin position="77"/>
        <end position="212"/>
    </location>
</feature>
<organism evidence="8 9">
    <name type="scientific">Engelhardtia mirabilis</name>
    <dbReference type="NCBI Taxonomy" id="2528011"/>
    <lineage>
        <taxon>Bacteria</taxon>
        <taxon>Pseudomonadati</taxon>
        <taxon>Planctomycetota</taxon>
        <taxon>Planctomycetia</taxon>
        <taxon>Planctomycetia incertae sedis</taxon>
        <taxon>Engelhardtia</taxon>
    </lineage>
</organism>
<dbReference type="Proteomes" id="UP000316921">
    <property type="component" value="Chromosome"/>
</dbReference>
<evidence type="ECO:0000256" key="1">
    <source>
        <dbReference type="ARBA" id="ARBA00004196"/>
    </source>
</evidence>
<evidence type="ECO:0000313" key="9">
    <source>
        <dbReference type="Proteomes" id="UP000316921"/>
    </source>
</evidence>
<dbReference type="EC" id="1.11.1.5" evidence="8"/>
<dbReference type="AlphaFoldDB" id="A0A518BJ12"/>
<name>A0A518BJ12_9BACT</name>
<dbReference type="InterPro" id="IPR004852">
    <property type="entry name" value="Di-haem_cyt_c_peroxidsae"/>
</dbReference>
<dbReference type="GO" id="GO:0004130">
    <property type="term" value="F:cytochrome-c peroxidase activity"/>
    <property type="evidence" value="ECO:0007669"/>
    <property type="project" value="UniProtKB-EC"/>
</dbReference>
<dbReference type="GO" id="GO:0046872">
    <property type="term" value="F:metal ion binding"/>
    <property type="evidence" value="ECO:0007669"/>
    <property type="project" value="UniProtKB-KW"/>
</dbReference>
<sequence precursor="true">MHAIDLARNNGPALLGASLAVVAVVVFAAIRAGSPQAASAPSADPNRSLTPLLVDRVPLGLDWEPASYRGRTTIEPATVALGERLFFDPRLSRSGQMTCATCHQPERAFTDGRALGRGDSGELVGRNAPTILNRGTGTHQFWDGRAEDLAAQALGPMLSEVEMGLTHELFSERFGSDPEMVREFREVFGSGPDLELAARAIAAFEATLVTANSPFDRFEWGGEREALSEAAQRGLRLFRQEAGCTTCHTGTNFTDELFHNLGVGFDGTSSRPGRFAVTGDHDDLGRYKTPTLRNVELTAPYMHDGSLETLDDVLTFYNEGGRANPNLDPELRPLDLSPAQLEDLRAFLESLTGPVFRLDSGLFREGARDGHAD</sequence>
<proteinExistence type="predicted"/>
<comment type="subcellular location">
    <subcellularLocation>
        <location evidence="1">Cell envelope</location>
    </subcellularLocation>
</comment>
<keyword evidence="3 6" id="KW-0479">Metal-binding</keyword>
<keyword evidence="8" id="KW-0575">Peroxidase</keyword>
<evidence type="ECO:0000259" key="7">
    <source>
        <dbReference type="PROSITE" id="PS51007"/>
    </source>
</evidence>
<reference evidence="8 9" key="1">
    <citation type="submission" date="2019-02" db="EMBL/GenBank/DDBJ databases">
        <title>Deep-cultivation of Planctomycetes and their phenomic and genomic characterization uncovers novel biology.</title>
        <authorList>
            <person name="Wiegand S."/>
            <person name="Jogler M."/>
            <person name="Boedeker C."/>
            <person name="Pinto D."/>
            <person name="Vollmers J."/>
            <person name="Rivas-Marin E."/>
            <person name="Kohn T."/>
            <person name="Peeters S.H."/>
            <person name="Heuer A."/>
            <person name="Rast P."/>
            <person name="Oberbeckmann S."/>
            <person name="Bunk B."/>
            <person name="Jeske O."/>
            <person name="Meyerdierks A."/>
            <person name="Storesund J.E."/>
            <person name="Kallscheuer N."/>
            <person name="Luecker S."/>
            <person name="Lage O.M."/>
            <person name="Pohl T."/>
            <person name="Merkel B.J."/>
            <person name="Hornburger P."/>
            <person name="Mueller R.-W."/>
            <person name="Bruemmer F."/>
            <person name="Labrenz M."/>
            <person name="Spormann A.M."/>
            <person name="Op den Camp H."/>
            <person name="Overmann J."/>
            <person name="Amann R."/>
            <person name="Jetten M.S.M."/>
            <person name="Mascher T."/>
            <person name="Medema M.H."/>
            <person name="Devos D.P."/>
            <person name="Kaster A.-K."/>
            <person name="Ovreas L."/>
            <person name="Rohde M."/>
            <person name="Galperin M.Y."/>
            <person name="Jogler C."/>
        </authorList>
    </citation>
    <scope>NUCLEOTIDE SEQUENCE [LARGE SCALE GENOMIC DNA]</scope>
    <source>
        <strain evidence="8 9">Pla133</strain>
    </source>
</reference>
<keyword evidence="2 6" id="KW-0349">Heme</keyword>
<evidence type="ECO:0000256" key="4">
    <source>
        <dbReference type="ARBA" id="ARBA00023002"/>
    </source>
</evidence>
<keyword evidence="9" id="KW-1185">Reference proteome</keyword>
<dbReference type="GO" id="GO:0030313">
    <property type="term" value="C:cell envelope"/>
    <property type="evidence" value="ECO:0007669"/>
    <property type="project" value="UniProtKB-SubCell"/>
</dbReference>
<accession>A0A518BJ12</accession>
<dbReference type="InterPro" id="IPR009056">
    <property type="entry name" value="Cyt_c-like_dom"/>
</dbReference>
<evidence type="ECO:0000256" key="3">
    <source>
        <dbReference type="ARBA" id="ARBA00022723"/>
    </source>
</evidence>
<dbReference type="PANTHER" id="PTHR30600">
    <property type="entry name" value="CYTOCHROME C PEROXIDASE-RELATED"/>
    <property type="match status" value="1"/>
</dbReference>
<protein>
    <submittedName>
        <fullName evidence="8">Cytochrome c551 peroxidase</fullName>
        <ecNumber evidence="8">1.11.1.5</ecNumber>
    </submittedName>
</protein>
<evidence type="ECO:0000313" key="8">
    <source>
        <dbReference type="EMBL" id="QDU66954.1"/>
    </source>
</evidence>
<dbReference type="Pfam" id="PF03150">
    <property type="entry name" value="CCP_MauG"/>
    <property type="match status" value="1"/>
</dbReference>
<dbReference type="GO" id="GO:0020037">
    <property type="term" value="F:heme binding"/>
    <property type="evidence" value="ECO:0007669"/>
    <property type="project" value="InterPro"/>
</dbReference>
<dbReference type="EMBL" id="CP036287">
    <property type="protein sequence ID" value="QDU66954.1"/>
    <property type="molecule type" value="Genomic_DNA"/>
</dbReference>
<dbReference type="Gene3D" id="1.10.760.10">
    <property type="entry name" value="Cytochrome c-like domain"/>
    <property type="match status" value="2"/>
</dbReference>
<keyword evidence="5 6" id="KW-0408">Iron</keyword>
<dbReference type="GO" id="GO:0009055">
    <property type="term" value="F:electron transfer activity"/>
    <property type="evidence" value="ECO:0007669"/>
    <property type="project" value="InterPro"/>
</dbReference>
<dbReference type="InterPro" id="IPR036909">
    <property type="entry name" value="Cyt_c-like_dom_sf"/>
</dbReference>
<evidence type="ECO:0000256" key="5">
    <source>
        <dbReference type="ARBA" id="ARBA00023004"/>
    </source>
</evidence>
<dbReference type="InterPro" id="IPR051395">
    <property type="entry name" value="Cytochrome_c_Peroxidase/MauG"/>
</dbReference>
<evidence type="ECO:0000256" key="2">
    <source>
        <dbReference type="ARBA" id="ARBA00022617"/>
    </source>
</evidence>
<keyword evidence="4 8" id="KW-0560">Oxidoreductase</keyword>
<evidence type="ECO:0000256" key="6">
    <source>
        <dbReference type="PROSITE-ProRule" id="PRU00433"/>
    </source>
</evidence>
<dbReference type="PROSITE" id="PS51007">
    <property type="entry name" value="CYTC"/>
    <property type="match status" value="2"/>
</dbReference>